<dbReference type="PROSITE" id="PS50103">
    <property type="entry name" value="ZF_C3H1"/>
    <property type="match status" value="1"/>
</dbReference>
<gene>
    <name evidence="6" type="ORF">TVY486_0300150</name>
</gene>
<dbReference type="Gene3D" id="4.10.1000.10">
    <property type="entry name" value="Zinc finger, CCCH-type"/>
    <property type="match status" value="1"/>
</dbReference>
<evidence type="ECO:0000256" key="2">
    <source>
        <dbReference type="ARBA" id="ARBA00022771"/>
    </source>
</evidence>
<evidence type="ECO:0000256" key="1">
    <source>
        <dbReference type="ARBA" id="ARBA00022723"/>
    </source>
</evidence>
<dbReference type="OMA" id="RTQEVCK"/>
<protein>
    <recommendedName>
        <fullName evidence="5">C3H1-type domain-containing protein</fullName>
    </recommendedName>
</protein>
<dbReference type="InterPro" id="IPR000571">
    <property type="entry name" value="Znf_CCCH"/>
</dbReference>
<proteinExistence type="predicted"/>
<keyword evidence="1 4" id="KW-0479">Metal-binding</keyword>
<dbReference type="AlphaFoldDB" id="G0TS95"/>
<keyword evidence="2 4" id="KW-0863">Zinc-finger</keyword>
<feature type="domain" description="C3H1-type" evidence="5">
    <location>
        <begin position="86"/>
        <end position="113"/>
    </location>
</feature>
<dbReference type="Pfam" id="PF16131">
    <property type="entry name" value="Torus"/>
    <property type="match status" value="1"/>
</dbReference>
<feature type="zinc finger region" description="C3H1-type" evidence="4">
    <location>
        <begin position="86"/>
        <end position="113"/>
    </location>
</feature>
<name>G0TS95_TRYVY</name>
<reference evidence="6" key="1">
    <citation type="journal article" date="2012" name="Proc. Natl. Acad. Sci. U.S.A.">
        <title>Antigenic diversity is generated by distinct evolutionary mechanisms in African trypanosome species.</title>
        <authorList>
            <person name="Jackson A.P."/>
            <person name="Berry A."/>
            <person name="Aslett M."/>
            <person name="Allison H.C."/>
            <person name="Burton P."/>
            <person name="Vavrova-Anderson J."/>
            <person name="Brown R."/>
            <person name="Browne H."/>
            <person name="Corton N."/>
            <person name="Hauser H."/>
            <person name="Gamble J."/>
            <person name="Gilderthorp R."/>
            <person name="Marcello L."/>
            <person name="McQuillan J."/>
            <person name="Otto T.D."/>
            <person name="Quail M.A."/>
            <person name="Sanders M.J."/>
            <person name="van Tonder A."/>
            <person name="Ginger M.L."/>
            <person name="Field M.C."/>
            <person name="Barry J.D."/>
            <person name="Hertz-Fowler C."/>
            <person name="Berriman M."/>
        </authorList>
    </citation>
    <scope>NUCLEOTIDE SEQUENCE</scope>
    <source>
        <strain evidence="6">Y486</strain>
    </source>
</reference>
<dbReference type="EMBL" id="HE573019">
    <property type="protein sequence ID" value="CCC46821.1"/>
    <property type="molecule type" value="Genomic_DNA"/>
</dbReference>
<dbReference type="VEuPathDB" id="TriTrypDB:TvY486_0300150"/>
<evidence type="ECO:0000259" key="5">
    <source>
        <dbReference type="PROSITE" id="PS50103"/>
    </source>
</evidence>
<dbReference type="InterPro" id="IPR032297">
    <property type="entry name" value="Torus"/>
</dbReference>
<dbReference type="SMART" id="SM00356">
    <property type="entry name" value="ZnF_C3H1"/>
    <property type="match status" value="1"/>
</dbReference>
<dbReference type="GO" id="GO:0008270">
    <property type="term" value="F:zinc ion binding"/>
    <property type="evidence" value="ECO:0007669"/>
    <property type="project" value="UniProtKB-KW"/>
</dbReference>
<evidence type="ECO:0000256" key="4">
    <source>
        <dbReference type="PROSITE-ProRule" id="PRU00723"/>
    </source>
</evidence>
<evidence type="ECO:0000313" key="6">
    <source>
        <dbReference type="EMBL" id="CCC46821.1"/>
    </source>
</evidence>
<dbReference type="InterPro" id="IPR036855">
    <property type="entry name" value="Znf_CCCH_sf"/>
</dbReference>
<organism evidence="6">
    <name type="scientific">Trypanosoma vivax (strain Y486)</name>
    <dbReference type="NCBI Taxonomy" id="1055687"/>
    <lineage>
        <taxon>Eukaryota</taxon>
        <taxon>Discoba</taxon>
        <taxon>Euglenozoa</taxon>
        <taxon>Kinetoplastea</taxon>
        <taxon>Metakinetoplastina</taxon>
        <taxon>Trypanosomatida</taxon>
        <taxon>Trypanosomatidae</taxon>
        <taxon>Trypanosoma</taxon>
        <taxon>Duttonella</taxon>
    </lineage>
</organism>
<keyword evidence="3 4" id="KW-0862">Zinc</keyword>
<dbReference type="SUPFAM" id="SSF90229">
    <property type="entry name" value="CCCH zinc finger"/>
    <property type="match status" value="1"/>
</dbReference>
<evidence type="ECO:0000256" key="3">
    <source>
        <dbReference type="ARBA" id="ARBA00022833"/>
    </source>
</evidence>
<sequence>MLHRDSGMWNSNTLGGGATAGGGGGTALGNRGATGIGGSTSVSAATTNNNSYAFLTATSPPVLLPGSTNGMSSTPATQVPATVPHERSQELCRFFVNGGCIRGENCQFLHQLPDERHLDVNGYGYILNPNVHNAQKTLPLAVSNNPTSATQVNSGATSNSPLMLGLSANNGRQSHSAKNKPQTSLMVGAPTNLPFQIPTQVVKAPPPKYRPPEPFLEYNLPPTLALPLKTPSEEVAAQLTRTMLQSGL</sequence>
<accession>G0TS95</accession>